<evidence type="ECO:0000313" key="1">
    <source>
        <dbReference type="EMBL" id="HEM67579.1"/>
    </source>
</evidence>
<protein>
    <submittedName>
        <fullName evidence="1">Uncharacterized protein</fullName>
    </submittedName>
</protein>
<dbReference type="EMBL" id="DSEU01000059">
    <property type="protein sequence ID" value="HEM67579.1"/>
    <property type="molecule type" value="Genomic_DNA"/>
</dbReference>
<sequence>MVKCIEVETLSRMYSRAGAADKKLRIALVGLHPPTLLVLGKGYYVCRDIEFLKKLIDSVLDGNCFNVVYIVRKIDEGWLRNYLPDVRYGDDVSGDGVATVLRVEAGRFRKTCLEKEILVRALEAYAN</sequence>
<comment type="caution">
    <text evidence="1">The sequence shown here is derived from an EMBL/GenBank/DDBJ whole genome shotgun (WGS) entry which is preliminary data.</text>
</comment>
<proteinExistence type="predicted"/>
<reference evidence="1" key="1">
    <citation type="journal article" date="2020" name="mSystems">
        <title>Genome- and Community-Level Interaction Insights into Carbon Utilization and Element Cycling Functions of Hydrothermarchaeota in Hydrothermal Sediment.</title>
        <authorList>
            <person name="Zhou Z."/>
            <person name="Liu Y."/>
            <person name="Xu W."/>
            <person name="Pan J."/>
            <person name="Luo Z.H."/>
            <person name="Li M."/>
        </authorList>
    </citation>
    <scope>NUCLEOTIDE SEQUENCE [LARGE SCALE GENOMIC DNA]</scope>
    <source>
        <strain evidence="1">SpSt-125</strain>
    </source>
</reference>
<gene>
    <name evidence="1" type="ORF">ENO26_08485</name>
</gene>
<accession>A0A7J2U4T6</accession>
<organism evidence="1">
    <name type="scientific">Ignisphaera aggregans</name>
    <dbReference type="NCBI Taxonomy" id="334771"/>
    <lineage>
        <taxon>Archaea</taxon>
        <taxon>Thermoproteota</taxon>
        <taxon>Thermoprotei</taxon>
        <taxon>Desulfurococcales</taxon>
        <taxon>Desulfurococcaceae</taxon>
        <taxon>Ignisphaera</taxon>
    </lineage>
</organism>
<dbReference type="AlphaFoldDB" id="A0A7J2U4T6"/>
<name>A0A7J2U4T6_9CREN</name>